<comment type="caution">
    <text evidence="1">The sequence shown here is derived from an EMBL/GenBank/DDBJ whole genome shotgun (WGS) entry which is preliminary data.</text>
</comment>
<dbReference type="EMBL" id="MU273579">
    <property type="protein sequence ID" value="KAI0031470.1"/>
    <property type="molecule type" value="Genomic_DNA"/>
</dbReference>
<sequence length="306" mass="34091">MELPAAGLSSPLPASLGLATKVAYAVESLPEIFFLFTKSDLKTILIPATIFACLSAPEVRLQRVLSSMWWTWLHLLQFCVSNQSLSPEEDALNKPWRPIPSGNISVATARNLRWILLPSCLLQSFVYGVPWQGLSLAIVFLAHNEWALGSHWVLRTLCNAWGYASFNAGAAAIVSSWPGHTLQARTVLSFCCNAAIILTTIHAQDFRDEVGDKRLGRMTLPIAFSQASRITIWVFLLSWSLGLSIFCATNYILAAAFCTLAMIVGARFYFWRDVEADQRSYLYYNVWLACAQVVHTPVVMALLRRS</sequence>
<name>A0ACB8QIG8_9AGAM</name>
<reference evidence="1" key="2">
    <citation type="journal article" date="2022" name="New Phytol.">
        <title>Evolutionary transition to the ectomycorrhizal habit in the genomes of a hyperdiverse lineage of mushroom-forming fungi.</title>
        <authorList>
            <person name="Looney B."/>
            <person name="Miyauchi S."/>
            <person name="Morin E."/>
            <person name="Drula E."/>
            <person name="Courty P.E."/>
            <person name="Kohler A."/>
            <person name="Kuo A."/>
            <person name="LaButti K."/>
            <person name="Pangilinan J."/>
            <person name="Lipzen A."/>
            <person name="Riley R."/>
            <person name="Andreopoulos W."/>
            <person name="He G."/>
            <person name="Johnson J."/>
            <person name="Nolan M."/>
            <person name="Tritt A."/>
            <person name="Barry K.W."/>
            <person name="Grigoriev I.V."/>
            <person name="Nagy L.G."/>
            <person name="Hibbett D."/>
            <person name="Henrissat B."/>
            <person name="Matheny P.B."/>
            <person name="Labbe J."/>
            <person name="Martin F.M."/>
        </authorList>
    </citation>
    <scope>NUCLEOTIDE SEQUENCE</scope>
    <source>
        <strain evidence="1">EC-137</strain>
    </source>
</reference>
<protein>
    <submittedName>
        <fullName evidence="1">UbiA prenyltransferase family-domain-containing protein</fullName>
    </submittedName>
</protein>
<evidence type="ECO:0000313" key="2">
    <source>
        <dbReference type="Proteomes" id="UP000814128"/>
    </source>
</evidence>
<keyword evidence="2" id="KW-1185">Reference proteome</keyword>
<proteinExistence type="predicted"/>
<dbReference type="Proteomes" id="UP000814128">
    <property type="component" value="Unassembled WGS sequence"/>
</dbReference>
<gene>
    <name evidence="1" type="ORF">K488DRAFT_52003</name>
</gene>
<accession>A0ACB8QIG8</accession>
<evidence type="ECO:0000313" key="1">
    <source>
        <dbReference type="EMBL" id="KAI0031470.1"/>
    </source>
</evidence>
<reference evidence="1" key="1">
    <citation type="submission" date="2021-02" db="EMBL/GenBank/DDBJ databases">
        <authorList>
            <consortium name="DOE Joint Genome Institute"/>
            <person name="Ahrendt S."/>
            <person name="Looney B.P."/>
            <person name="Miyauchi S."/>
            <person name="Morin E."/>
            <person name="Drula E."/>
            <person name="Courty P.E."/>
            <person name="Chicoki N."/>
            <person name="Fauchery L."/>
            <person name="Kohler A."/>
            <person name="Kuo A."/>
            <person name="Labutti K."/>
            <person name="Pangilinan J."/>
            <person name="Lipzen A."/>
            <person name="Riley R."/>
            <person name="Andreopoulos W."/>
            <person name="He G."/>
            <person name="Johnson J."/>
            <person name="Barry K.W."/>
            <person name="Grigoriev I.V."/>
            <person name="Nagy L."/>
            <person name="Hibbett D."/>
            <person name="Henrissat B."/>
            <person name="Matheny P.B."/>
            <person name="Labbe J."/>
            <person name="Martin F."/>
        </authorList>
    </citation>
    <scope>NUCLEOTIDE SEQUENCE</scope>
    <source>
        <strain evidence="1">EC-137</strain>
    </source>
</reference>
<organism evidence="1 2">
    <name type="scientific">Vararia minispora EC-137</name>
    <dbReference type="NCBI Taxonomy" id="1314806"/>
    <lineage>
        <taxon>Eukaryota</taxon>
        <taxon>Fungi</taxon>
        <taxon>Dikarya</taxon>
        <taxon>Basidiomycota</taxon>
        <taxon>Agaricomycotina</taxon>
        <taxon>Agaricomycetes</taxon>
        <taxon>Russulales</taxon>
        <taxon>Lachnocladiaceae</taxon>
        <taxon>Vararia</taxon>
    </lineage>
</organism>